<dbReference type="EMBL" id="BABT02000220">
    <property type="protein sequence ID" value="GAA99494.1"/>
    <property type="molecule type" value="Genomic_DNA"/>
</dbReference>
<dbReference type="HOGENOM" id="CLU_391847_0_0_1"/>
<keyword evidence="2" id="KW-1185">Reference proteome</keyword>
<evidence type="ECO:0000313" key="2">
    <source>
        <dbReference type="Proteomes" id="UP000009131"/>
    </source>
</evidence>
<reference evidence="1 2" key="2">
    <citation type="journal article" date="2012" name="Open Biol.">
        <title>Characteristics of nucleosomes and linker DNA regions on the genome of the basidiomycete Mixia osmundae revealed by mono- and dinucleosome mapping.</title>
        <authorList>
            <person name="Nishida H."/>
            <person name="Kondo S."/>
            <person name="Matsumoto T."/>
            <person name="Suzuki Y."/>
            <person name="Yoshikawa H."/>
            <person name="Taylor T.D."/>
            <person name="Sugiyama J."/>
        </authorList>
    </citation>
    <scope>NUCLEOTIDE SEQUENCE [LARGE SCALE GENOMIC DNA]</scope>
    <source>
        <strain evidence="2">CBS 9802 / IAM 14324 / JCM 22182 / KY 12970</strain>
    </source>
</reference>
<proteinExistence type="predicted"/>
<comment type="caution">
    <text evidence="1">The sequence shown here is derived from an EMBL/GenBank/DDBJ whole genome shotgun (WGS) entry which is preliminary data.</text>
</comment>
<dbReference type="RefSeq" id="XP_014568723.1">
    <property type="nucleotide sequence ID" value="XM_014713237.1"/>
</dbReference>
<organism evidence="1 2">
    <name type="scientific">Mixia osmundae (strain CBS 9802 / IAM 14324 / JCM 22182 / KY 12970)</name>
    <dbReference type="NCBI Taxonomy" id="764103"/>
    <lineage>
        <taxon>Eukaryota</taxon>
        <taxon>Fungi</taxon>
        <taxon>Dikarya</taxon>
        <taxon>Basidiomycota</taxon>
        <taxon>Pucciniomycotina</taxon>
        <taxon>Mixiomycetes</taxon>
        <taxon>Mixiales</taxon>
        <taxon>Mixiaceae</taxon>
        <taxon>Mixia</taxon>
    </lineage>
</organism>
<sequence>MSGYVRSIVRAQGTLKTAASSSAAARRSSWTSISTFFNRPQWDVSGAPAPTRAWPSSALHTRSRATLAQPSNLSDELGGHDGSLSAMVPKRLPQRPSGGTAVREMSPIYRAIDTLNAYGTARSSLDDMSAIGAYCLIRDQPEHQETIKLVSNRALVRLAHCLTVRIQDDALLQDIVADLLRPAELAETQALVQMLQSYLPDWQRAMQARHGSDLKASQRLAPLILNRWDSLWRRRRERSADSLNLEDVEMIVAASTQSERPMSTLSSDDAHEAAKALWDRAAVLLLLQPKGANSRLYLRWLSALVPGAFSSSEERVQLPLRMYLFFARHGYVDDGLLTSAIEDLTNSHTTLAKSAVYGFALWRAEMRLSLQKGYLRRALPVMIKYERQRRRLGLPIDSEISSCLRELYDASCGLTGREGFDLTARTILCLLENRIQVSPAEVPYFLGERGIDRFFDLATARQKVLQRAQIDMVELTSHLLMTRSLWRPKPQHLLLLAQIAPHPRTRQLVTVLLPKMLQAAQDGQNLITYDELVTVAFQRRLIDANAFFVRLDGQKTKFSSHVCAILIDALPASSERILGSFLNGREDLAAAISSKESGGTAKLSRVPLSDLTMLLYGYALTGQRTKARRVLHLQQQLRLVPDVAHFNATLYFVARHSPRAANEMLAEAEAFGFKSDSDTRATLKHAVQANGPVLSLPYASGMQA</sequence>
<dbReference type="Proteomes" id="UP000009131">
    <property type="component" value="Unassembled WGS sequence"/>
</dbReference>
<evidence type="ECO:0000313" key="1">
    <source>
        <dbReference type="EMBL" id="GAA99494.1"/>
    </source>
</evidence>
<accession>G7E8M6</accession>
<name>G7E8M6_MIXOS</name>
<gene>
    <name evidence="1" type="primary">Mo06194</name>
    <name evidence="1" type="ORF">E5Q_06194</name>
</gene>
<protein>
    <submittedName>
        <fullName evidence="1">Uncharacterized protein</fullName>
    </submittedName>
</protein>
<dbReference type="InParanoid" id="G7E8M6"/>
<dbReference type="AlphaFoldDB" id="G7E8M6"/>
<reference evidence="1 2" key="1">
    <citation type="journal article" date="2011" name="J. Gen. Appl. Microbiol.">
        <title>Draft genome sequencing of the enigmatic basidiomycete Mixia osmundae.</title>
        <authorList>
            <person name="Nishida H."/>
            <person name="Nagatsuka Y."/>
            <person name="Sugiyama J."/>
        </authorList>
    </citation>
    <scope>NUCLEOTIDE SEQUENCE [LARGE SCALE GENOMIC DNA]</scope>
    <source>
        <strain evidence="2">CBS 9802 / IAM 14324 / JCM 22182 / KY 12970</strain>
    </source>
</reference>